<name>A0A0L0T4J7_ALLM3</name>
<feature type="compositionally biased region" description="Acidic residues" evidence="1">
    <location>
        <begin position="155"/>
        <end position="176"/>
    </location>
</feature>
<reference evidence="3" key="2">
    <citation type="submission" date="2009-11" db="EMBL/GenBank/DDBJ databases">
        <title>The Genome Sequence of Allomyces macrogynus strain ATCC 38327.</title>
        <authorList>
            <consortium name="The Broad Institute Genome Sequencing Platform"/>
            <person name="Russ C."/>
            <person name="Cuomo C."/>
            <person name="Shea T."/>
            <person name="Young S.K."/>
            <person name="Zeng Q."/>
            <person name="Koehrsen M."/>
            <person name="Haas B."/>
            <person name="Borodovsky M."/>
            <person name="Guigo R."/>
            <person name="Alvarado L."/>
            <person name="Berlin A."/>
            <person name="Borenstein D."/>
            <person name="Chen Z."/>
            <person name="Engels R."/>
            <person name="Freedman E."/>
            <person name="Gellesch M."/>
            <person name="Goldberg J."/>
            <person name="Griggs A."/>
            <person name="Gujja S."/>
            <person name="Heiman D."/>
            <person name="Hepburn T."/>
            <person name="Howarth C."/>
            <person name="Jen D."/>
            <person name="Larson L."/>
            <person name="Lewis B."/>
            <person name="Mehta T."/>
            <person name="Park D."/>
            <person name="Pearson M."/>
            <person name="Roberts A."/>
            <person name="Saif S."/>
            <person name="Shenoy N."/>
            <person name="Sisk P."/>
            <person name="Stolte C."/>
            <person name="Sykes S."/>
            <person name="Walk T."/>
            <person name="White J."/>
            <person name="Yandava C."/>
            <person name="Burger G."/>
            <person name="Gray M.W."/>
            <person name="Holland P.W.H."/>
            <person name="King N."/>
            <person name="Lang F.B.F."/>
            <person name="Roger A.J."/>
            <person name="Ruiz-Trillo I."/>
            <person name="Lander E."/>
            <person name="Nusbaum C."/>
        </authorList>
    </citation>
    <scope>NUCLEOTIDE SEQUENCE [LARGE SCALE GENOMIC DNA]</scope>
    <source>
        <strain evidence="3">ATCC 38327</strain>
    </source>
</reference>
<protein>
    <submittedName>
        <fullName evidence="2">Uncharacterized protein</fullName>
    </submittedName>
</protein>
<accession>A0A0L0T4J7</accession>
<dbReference type="VEuPathDB" id="FungiDB:AMAG_14210"/>
<proteinExistence type="predicted"/>
<evidence type="ECO:0000256" key="1">
    <source>
        <dbReference type="SAM" id="MobiDB-lite"/>
    </source>
</evidence>
<dbReference type="EMBL" id="GG745361">
    <property type="protein sequence ID" value="KNE69655.1"/>
    <property type="molecule type" value="Genomic_DNA"/>
</dbReference>
<dbReference type="Proteomes" id="UP000054350">
    <property type="component" value="Unassembled WGS sequence"/>
</dbReference>
<sequence length="221" mass="22658">MSAPPSFSALAASFCADLDQLFASVASLDSAAEERAAARLDASAATLRHRLAAAVANSPPSANLEVQQLSVKIANQEATLASLTGKLHSWRRALVKHESAAQAAIQARTSTPRGATTAGVAPKSTLLTPAAEVPASDVPMAEAATASGESSTSSSDEDEEEESESDVDDMDVDVQDLVDPVLLGTDESDVASLASQATGTASALEAALEMEDDEDESDDEL</sequence>
<keyword evidence="3" id="KW-1185">Reference proteome</keyword>
<evidence type="ECO:0000313" key="2">
    <source>
        <dbReference type="EMBL" id="KNE69655.1"/>
    </source>
</evidence>
<reference evidence="2 3" key="1">
    <citation type="submission" date="2009-11" db="EMBL/GenBank/DDBJ databases">
        <title>Annotation of Allomyces macrogynus ATCC 38327.</title>
        <authorList>
            <consortium name="The Broad Institute Genome Sequencing Platform"/>
            <person name="Russ C."/>
            <person name="Cuomo C."/>
            <person name="Burger G."/>
            <person name="Gray M.W."/>
            <person name="Holland P.W.H."/>
            <person name="King N."/>
            <person name="Lang F.B.F."/>
            <person name="Roger A.J."/>
            <person name="Ruiz-Trillo I."/>
            <person name="Young S.K."/>
            <person name="Zeng Q."/>
            <person name="Gargeya S."/>
            <person name="Fitzgerald M."/>
            <person name="Haas B."/>
            <person name="Abouelleil A."/>
            <person name="Alvarado L."/>
            <person name="Arachchi H.M."/>
            <person name="Berlin A."/>
            <person name="Chapman S.B."/>
            <person name="Gearin G."/>
            <person name="Goldberg J."/>
            <person name="Griggs A."/>
            <person name="Gujja S."/>
            <person name="Hansen M."/>
            <person name="Heiman D."/>
            <person name="Howarth C."/>
            <person name="Larimer J."/>
            <person name="Lui A."/>
            <person name="MacDonald P.J.P."/>
            <person name="McCowen C."/>
            <person name="Montmayeur A."/>
            <person name="Murphy C."/>
            <person name="Neiman D."/>
            <person name="Pearson M."/>
            <person name="Priest M."/>
            <person name="Roberts A."/>
            <person name="Saif S."/>
            <person name="Shea T."/>
            <person name="Sisk P."/>
            <person name="Stolte C."/>
            <person name="Sykes S."/>
            <person name="Wortman J."/>
            <person name="Nusbaum C."/>
            <person name="Birren B."/>
        </authorList>
    </citation>
    <scope>NUCLEOTIDE SEQUENCE [LARGE SCALE GENOMIC DNA]</scope>
    <source>
        <strain evidence="2 3">ATCC 38327</strain>
    </source>
</reference>
<feature type="region of interest" description="Disordered" evidence="1">
    <location>
        <begin position="105"/>
        <end position="186"/>
    </location>
</feature>
<organism evidence="2 3">
    <name type="scientific">Allomyces macrogynus (strain ATCC 38327)</name>
    <name type="common">Allomyces javanicus var. macrogynus</name>
    <dbReference type="NCBI Taxonomy" id="578462"/>
    <lineage>
        <taxon>Eukaryota</taxon>
        <taxon>Fungi</taxon>
        <taxon>Fungi incertae sedis</taxon>
        <taxon>Blastocladiomycota</taxon>
        <taxon>Blastocladiomycetes</taxon>
        <taxon>Blastocladiales</taxon>
        <taxon>Blastocladiaceae</taxon>
        <taxon>Allomyces</taxon>
    </lineage>
</organism>
<dbReference type="AlphaFoldDB" id="A0A0L0T4J7"/>
<gene>
    <name evidence="2" type="ORF">AMAG_14210</name>
</gene>
<evidence type="ECO:0000313" key="3">
    <source>
        <dbReference type="Proteomes" id="UP000054350"/>
    </source>
</evidence>